<keyword evidence="3" id="KW-1185">Reference proteome</keyword>
<feature type="transmembrane region" description="Helical" evidence="1">
    <location>
        <begin position="348"/>
        <end position="368"/>
    </location>
</feature>
<evidence type="ECO:0008006" key="4">
    <source>
        <dbReference type="Google" id="ProtNLM"/>
    </source>
</evidence>
<evidence type="ECO:0000313" key="2">
    <source>
        <dbReference type="EMBL" id="MBK1809519.1"/>
    </source>
</evidence>
<reference evidence="3" key="1">
    <citation type="submission" date="2021-01" db="EMBL/GenBank/DDBJ databases">
        <title>Genome public.</title>
        <authorList>
            <person name="Liu C."/>
            <person name="Sun Q."/>
        </authorList>
    </citation>
    <scope>NUCLEOTIDE SEQUENCE [LARGE SCALE GENOMIC DNA]</scope>
    <source>
        <strain evidence="3">YIM B02505</strain>
    </source>
</reference>
<sequence>MNQITSANDYIVIIKDGIGAADEWGQFNLNNKVLVVDIHDNKNEFENINKDKFNILVDRYVQNNHIGKTKIVSFSEIMIQENKSENRYYNLKKQLTLKNILRVADNYKFIGIILPILGLSILYFFYQLGYAFLYGFYFGGSDNNSIPIIDMVVNPVPFNFKSISAIGALLLLASSSYLFSLLLFIREERLKEKIFSFIIHIFIMLMFFFGIGVFLFGFDDKIFEKGSFLLLFLTIIPLMIIWVVCLFRASIEKPLLLMSGILYIGLLSVIIINMSKKENQSFILMICMFLGVMAINACIGFGKSIKDRFKLLANNRIIKWIVHMILYFPFSVTIFSIIYSKLKFEHGLIYTIIAAVIVSFFSSSNFKFKFEHTKSQKKDNDKSNKKRDNILLSATLACVMAITCLCSFFINATA</sequence>
<feature type="transmembrane region" description="Helical" evidence="1">
    <location>
        <begin position="228"/>
        <end position="247"/>
    </location>
</feature>
<keyword evidence="1" id="KW-0472">Membrane</keyword>
<dbReference type="RefSeq" id="WP_200266066.1">
    <property type="nucleotide sequence ID" value="NZ_JAENHN010000007.1"/>
</dbReference>
<feature type="transmembrane region" description="Helical" evidence="1">
    <location>
        <begin position="320"/>
        <end position="342"/>
    </location>
</feature>
<accession>A0ABS1EJH9</accession>
<gene>
    <name evidence="2" type="ORF">JHL18_02520</name>
</gene>
<dbReference type="EMBL" id="JAENHN010000007">
    <property type="protein sequence ID" value="MBK1809519.1"/>
    <property type="molecule type" value="Genomic_DNA"/>
</dbReference>
<feature type="transmembrane region" description="Helical" evidence="1">
    <location>
        <begin position="254"/>
        <end position="275"/>
    </location>
</feature>
<evidence type="ECO:0000313" key="3">
    <source>
        <dbReference type="Proteomes" id="UP000596739"/>
    </source>
</evidence>
<name>A0ABS1EJH9_9CLOT</name>
<dbReference type="Proteomes" id="UP000596739">
    <property type="component" value="Unassembled WGS sequence"/>
</dbReference>
<proteinExistence type="predicted"/>
<feature type="transmembrane region" description="Helical" evidence="1">
    <location>
        <begin position="281"/>
        <end position="299"/>
    </location>
</feature>
<feature type="transmembrane region" description="Helical" evidence="1">
    <location>
        <begin position="389"/>
        <end position="410"/>
    </location>
</feature>
<evidence type="ECO:0000256" key="1">
    <source>
        <dbReference type="SAM" id="Phobius"/>
    </source>
</evidence>
<organism evidence="2 3">
    <name type="scientific">Clostridium yunnanense</name>
    <dbReference type="NCBI Taxonomy" id="2800325"/>
    <lineage>
        <taxon>Bacteria</taxon>
        <taxon>Bacillati</taxon>
        <taxon>Bacillota</taxon>
        <taxon>Clostridia</taxon>
        <taxon>Eubacteriales</taxon>
        <taxon>Clostridiaceae</taxon>
        <taxon>Clostridium</taxon>
    </lineage>
</organism>
<keyword evidence="1" id="KW-1133">Transmembrane helix</keyword>
<protein>
    <recommendedName>
        <fullName evidence="4">DUF998 domain-containing protein</fullName>
    </recommendedName>
</protein>
<keyword evidence="1" id="KW-0812">Transmembrane</keyword>
<feature type="transmembrane region" description="Helical" evidence="1">
    <location>
        <begin position="197"/>
        <end position="216"/>
    </location>
</feature>
<comment type="caution">
    <text evidence="2">The sequence shown here is derived from an EMBL/GenBank/DDBJ whole genome shotgun (WGS) entry which is preliminary data.</text>
</comment>
<feature type="transmembrane region" description="Helical" evidence="1">
    <location>
        <begin position="163"/>
        <end position="185"/>
    </location>
</feature>
<feature type="transmembrane region" description="Helical" evidence="1">
    <location>
        <begin position="107"/>
        <end position="126"/>
    </location>
</feature>